<organism evidence="1 2">
    <name type="scientific">Macrolepiota fuliginosa MF-IS2</name>
    <dbReference type="NCBI Taxonomy" id="1400762"/>
    <lineage>
        <taxon>Eukaryota</taxon>
        <taxon>Fungi</taxon>
        <taxon>Dikarya</taxon>
        <taxon>Basidiomycota</taxon>
        <taxon>Agaricomycotina</taxon>
        <taxon>Agaricomycetes</taxon>
        <taxon>Agaricomycetidae</taxon>
        <taxon>Agaricales</taxon>
        <taxon>Agaricineae</taxon>
        <taxon>Agaricaceae</taxon>
        <taxon>Macrolepiota</taxon>
    </lineage>
</organism>
<name>A0A9P5WYP3_9AGAR</name>
<dbReference type="OrthoDB" id="3048815at2759"/>
<dbReference type="Proteomes" id="UP000807342">
    <property type="component" value="Unassembled WGS sequence"/>
</dbReference>
<sequence>MVCNPKISPSDITVLLHVIEFADVEFWFRQSPGCGSSNAICMKGFGYAHYKKLPVVVGKGPLKGCSGIVKSINNHGQATLELWGSHSLGSQLQFVDIYDLFFELYVANYDLVQLLIYQQGCLHLV</sequence>
<evidence type="ECO:0000313" key="1">
    <source>
        <dbReference type="EMBL" id="KAF9440180.1"/>
    </source>
</evidence>
<comment type="caution">
    <text evidence="1">The sequence shown here is derived from an EMBL/GenBank/DDBJ whole genome shotgun (WGS) entry which is preliminary data.</text>
</comment>
<dbReference type="EMBL" id="MU152785">
    <property type="protein sequence ID" value="KAF9440180.1"/>
    <property type="molecule type" value="Genomic_DNA"/>
</dbReference>
<evidence type="ECO:0000313" key="2">
    <source>
        <dbReference type="Proteomes" id="UP000807342"/>
    </source>
</evidence>
<keyword evidence="2" id="KW-1185">Reference proteome</keyword>
<proteinExistence type="predicted"/>
<dbReference type="AlphaFoldDB" id="A0A9P5WYP3"/>
<reference evidence="1" key="1">
    <citation type="submission" date="2020-11" db="EMBL/GenBank/DDBJ databases">
        <authorList>
            <consortium name="DOE Joint Genome Institute"/>
            <person name="Ahrendt S."/>
            <person name="Riley R."/>
            <person name="Andreopoulos W."/>
            <person name="Labutti K."/>
            <person name="Pangilinan J."/>
            <person name="Ruiz-Duenas F.J."/>
            <person name="Barrasa J.M."/>
            <person name="Sanchez-Garcia M."/>
            <person name="Camarero S."/>
            <person name="Miyauchi S."/>
            <person name="Serrano A."/>
            <person name="Linde D."/>
            <person name="Babiker R."/>
            <person name="Drula E."/>
            <person name="Ayuso-Fernandez I."/>
            <person name="Pacheco R."/>
            <person name="Padilla G."/>
            <person name="Ferreira P."/>
            <person name="Barriuso J."/>
            <person name="Kellner H."/>
            <person name="Castanera R."/>
            <person name="Alfaro M."/>
            <person name="Ramirez L."/>
            <person name="Pisabarro A.G."/>
            <person name="Kuo A."/>
            <person name="Tritt A."/>
            <person name="Lipzen A."/>
            <person name="He G."/>
            <person name="Yan M."/>
            <person name="Ng V."/>
            <person name="Cullen D."/>
            <person name="Martin F."/>
            <person name="Rosso M.-N."/>
            <person name="Henrissat B."/>
            <person name="Hibbett D."/>
            <person name="Martinez A.T."/>
            <person name="Grigoriev I.V."/>
        </authorList>
    </citation>
    <scope>NUCLEOTIDE SEQUENCE</scope>
    <source>
        <strain evidence="1">MF-IS2</strain>
    </source>
</reference>
<protein>
    <submittedName>
        <fullName evidence="1">Uncharacterized protein</fullName>
    </submittedName>
</protein>
<gene>
    <name evidence="1" type="ORF">P691DRAFT_768168</name>
</gene>
<accession>A0A9P5WYP3</accession>